<keyword evidence="2" id="KW-1185">Reference proteome</keyword>
<comment type="caution">
    <text evidence="1">The sequence shown here is derived from an EMBL/GenBank/DDBJ whole genome shotgun (WGS) entry which is preliminary data.</text>
</comment>
<dbReference type="EMBL" id="LZYB01000009">
    <property type="protein sequence ID" value="OBV09867.1"/>
    <property type="molecule type" value="Genomic_DNA"/>
</dbReference>
<name>A0A1A7BEQ7_9SPHN</name>
<evidence type="ECO:0000313" key="2">
    <source>
        <dbReference type="Proteomes" id="UP000092484"/>
    </source>
</evidence>
<gene>
    <name evidence="1" type="ORF">I603_2763</name>
</gene>
<dbReference type="Proteomes" id="UP000092484">
    <property type="component" value="Unassembled WGS sequence"/>
</dbReference>
<reference evidence="1 2" key="1">
    <citation type="submission" date="2016-06" db="EMBL/GenBank/DDBJ databases">
        <title>Genome sequence of Porphyrobacter dokdonensis DSW-74.</title>
        <authorList>
            <person name="Kim J.F."/>
            <person name="Song J.Y."/>
        </authorList>
    </citation>
    <scope>NUCLEOTIDE SEQUENCE [LARGE SCALE GENOMIC DNA]</scope>
    <source>
        <strain evidence="1 2">DSW-74</strain>
    </source>
</reference>
<evidence type="ECO:0000313" key="1">
    <source>
        <dbReference type="EMBL" id="OBV09867.1"/>
    </source>
</evidence>
<proteinExistence type="predicted"/>
<organism evidence="1 2">
    <name type="scientific">Erythrobacter dokdonensis DSW-74</name>
    <dbReference type="NCBI Taxonomy" id="1300349"/>
    <lineage>
        <taxon>Bacteria</taxon>
        <taxon>Pseudomonadati</taxon>
        <taxon>Pseudomonadota</taxon>
        <taxon>Alphaproteobacteria</taxon>
        <taxon>Sphingomonadales</taxon>
        <taxon>Erythrobacteraceae</taxon>
        <taxon>Erythrobacter/Porphyrobacter group</taxon>
        <taxon>Erythrobacter</taxon>
    </lineage>
</organism>
<accession>A0A1A7BEQ7</accession>
<sequence>MILPSQMQGPHFKHFDKISPLSTAHEKNIGAFRPCAGPAGTGIRA</sequence>
<protein>
    <submittedName>
        <fullName evidence="1">Uncharacterized protein</fullName>
    </submittedName>
</protein>
<dbReference type="AlphaFoldDB" id="A0A1A7BEQ7"/>